<organism evidence="3 4">
    <name type="scientific">Penicillium cosmopolitanum</name>
    <dbReference type="NCBI Taxonomy" id="1131564"/>
    <lineage>
        <taxon>Eukaryota</taxon>
        <taxon>Fungi</taxon>
        <taxon>Dikarya</taxon>
        <taxon>Ascomycota</taxon>
        <taxon>Pezizomycotina</taxon>
        <taxon>Eurotiomycetes</taxon>
        <taxon>Eurotiomycetidae</taxon>
        <taxon>Eurotiales</taxon>
        <taxon>Aspergillaceae</taxon>
        <taxon>Penicillium</taxon>
    </lineage>
</organism>
<name>A0A9W9VXQ0_9EURO</name>
<dbReference type="Gene3D" id="1.20.5.170">
    <property type="match status" value="1"/>
</dbReference>
<reference evidence="3" key="1">
    <citation type="submission" date="2022-12" db="EMBL/GenBank/DDBJ databases">
        <authorList>
            <person name="Petersen C."/>
        </authorList>
    </citation>
    <scope>NUCLEOTIDE SEQUENCE</scope>
    <source>
        <strain evidence="3">IBT 29677</strain>
    </source>
</reference>
<dbReference type="GO" id="GO:0003700">
    <property type="term" value="F:DNA-binding transcription factor activity"/>
    <property type="evidence" value="ECO:0007669"/>
    <property type="project" value="InterPro"/>
</dbReference>
<dbReference type="RefSeq" id="XP_056486985.1">
    <property type="nucleotide sequence ID" value="XM_056631434.1"/>
</dbReference>
<feature type="region of interest" description="Disordered" evidence="2">
    <location>
        <begin position="1"/>
        <end position="56"/>
    </location>
</feature>
<dbReference type="PANTHER" id="PTHR40618:SF1">
    <property type="entry name" value="B-ZIP TRANSCRIPTION FACTOR (EUROFUNG)"/>
    <property type="match status" value="1"/>
</dbReference>
<evidence type="ECO:0008006" key="5">
    <source>
        <dbReference type="Google" id="ProtNLM"/>
    </source>
</evidence>
<protein>
    <recommendedName>
        <fullName evidence="5">BZIP domain-containing protein</fullName>
    </recommendedName>
</protein>
<reference evidence="3" key="2">
    <citation type="journal article" date="2023" name="IMA Fungus">
        <title>Comparative genomic study of the Penicillium genus elucidates a diverse pangenome and 15 lateral gene transfer events.</title>
        <authorList>
            <person name="Petersen C."/>
            <person name="Sorensen T."/>
            <person name="Nielsen M.R."/>
            <person name="Sondergaard T.E."/>
            <person name="Sorensen J.L."/>
            <person name="Fitzpatrick D.A."/>
            <person name="Frisvad J.C."/>
            <person name="Nielsen K.L."/>
        </authorList>
    </citation>
    <scope>NUCLEOTIDE SEQUENCE</scope>
    <source>
        <strain evidence="3">IBT 29677</strain>
    </source>
</reference>
<dbReference type="PANTHER" id="PTHR40618">
    <property type="entry name" value="B-ZIP TRANSCRIPTION FACTOR (EUROFUNG)-RELATED"/>
    <property type="match status" value="1"/>
</dbReference>
<dbReference type="CDD" id="cd14688">
    <property type="entry name" value="bZIP_YAP"/>
    <property type="match status" value="1"/>
</dbReference>
<dbReference type="AlphaFoldDB" id="A0A9W9VXQ0"/>
<comment type="caution">
    <text evidence="3">The sequence shown here is derived from an EMBL/GenBank/DDBJ whole genome shotgun (WGS) entry which is preliminary data.</text>
</comment>
<feature type="compositionally biased region" description="Basic and acidic residues" evidence="2">
    <location>
        <begin position="1"/>
        <end position="10"/>
    </location>
</feature>
<dbReference type="Proteomes" id="UP001147747">
    <property type="component" value="Unassembled WGS sequence"/>
</dbReference>
<dbReference type="OrthoDB" id="3555317at2759"/>
<evidence type="ECO:0000313" key="4">
    <source>
        <dbReference type="Proteomes" id="UP001147747"/>
    </source>
</evidence>
<accession>A0A9W9VXQ0</accession>
<sequence length="320" mass="35246">MDSYRDDSFASHRPTSSAVDEMQPSTERVAKQRKQRKRPSAPEQSASQEGLEKKERRRRQLLLAQRAYRARNRAHIQALEKRVARLESALERTGQAIISFTDTLVEPQALASHQKIAYHLRDTVKTCLDIANDYLEDVAGSNPPETSLIGHTSIVPQASARDEQEEWPLSEGHAGLSVLSRNLLPPSALNGAKPDDVNCIPSFRLGGAGTHYPEVVASNQVGSRSEQHDPSMIHDTLSSFSPEAQKDLDGQWFDLFDLVGFLRAQGTTLSMVPPVDDTTHRAVNAVDFTAALIGKGICLGDTPGFKRSDVEIAIDSSLWK</sequence>
<gene>
    <name evidence="3" type="ORF">N7509_006797</name>
</gene>
<dbReference type="SUPFAM" id="SSF57959">
    <property type="entry name" value="Leucine zipper domain"/>
    <property type="match status" value="1"/>
</dbReference>
<dbReference type="InterPro" id="IPR046347">
    <property type="entry name" value="bZIP_sf"/>
</dbReference>
<proteinExistence type="predicted"/>
<evidence type="ECO:0000256" key="2">
    <source>
        <dbReference type="SAM" id="MobiDB-lite"/>
    </source>
</evidence>
<evidence type="ECO:0000313" key="3">
    <source>
        <dbReference type="EMBL" id="KAJ5391307.1"/>
    </source>
</evidence>
<feature type="coiled-coil region" evidence="1">
    <location>
        <begin position="69"/>
        <end position="96"/>
    </location>
</feature>
<dbReference type="GeneID" id="81370414"/>
<dbReference type="EMBL" id="JAPZBU010000008">
    <property type="protein sequence ID" value="KAJ5391307.1"/>
    <property type="molecule type" value="Genomic_DNA"/>
</dbReference>
<feature type="compositionally biased region" description="Polar residues" evidence="2">
    <location>
        <begin position="13"/>
        <end position="26"/>
    </location>
</feature>
<keyword evidence="1" id="KW-0175">Coiled coil</keyword>
<keyword evidence="4" id="KW-1185">Reference proteome</keyword>
<evidence type="ECO:0000256" key="1">
    <source>
        <dbReference type="SAM" id="Coils"/>
    </source>
</evidence>